<sequence>MTTNGNKNMPYVRLGNSGLKISKIILGCMSYGTPEWRSWVLPEEESIKHIKAAYDAGINTFDTANVYSNGLSEIILGKAIKQHKLPRDEIVVMTKMHAAVRRNYNEPLFLEGGEDELGYVNQYGLSRKHIFESVKHSLERLQLDYIDVLQCHRFDKETPIAETMQALHDIVQAGYVRYIGMSSCYAWQFHAMQNYAINNKLTPFISMQNHYSMVYREEEREMFPTLKLFGVGSIPWSPLARGLLTRPLTAQTKRSETDWLINGYGKNQGTEEIVNRVEKLAKEKGISMAQVALAWVMSRDGVTAPIVGTTSLENLYDLLGGIHVTLTEDEIKQLDEPYLPQHILGNA</sequence>
<evidence type="ECO:0000313" key="3">
    <source>
        <dbReference type="EMBL" id="TFK34292.1"/>
    </source>
</evidence>
<dbReference type="CDD" id="cd19079">
    <property type="entry name" value="AKR_EcYajO-like"/>
    <property type="match status" value="1"/>
</dbReference>
<reference evidence="3 4" key="1">
    <citation type="journal article" date="2019" name="Nat. Ecol. Evol.">
        <title>Megaphylogeny resolves global patterns of mushroom evolution.</title>
        <authorList>
            <person name="Varga T."/>
            <person name="Krizsan K."/>
            <person name="Foldi C."/>
            <person name="Dima B."/>
            <person name="Sanchez-Garcia M."/>
            <person name="Sanchez-Ramirez S."/>
            <person name="Szollosi G.J."/>
            <person name="Szarkandi J.G."/>
            <person name="Papp V."/>
            <person name="Albert L."/>
            <person name="Andreopoulos W."/>
            <person name="Angelini C."/>
            <person name="Antonin V."/>
            <person name="Barry K.W."/>
            <person name="Bougher N.L."/>
            <person name="Buchanan P."/>
            <person name="Buyck B."/>
            <person name="Bense V."/>
            <person name="Catcheside P."/>
            <person name="Chovatia M."/>
            <person name="Cooper J."/>
            <person name="Damon W."/>
            <person name="Desjardin D."/>
            <person name="Finy P."/>
            <person name="Geml J."/>
            <person name="Haridas S."/>
            <person name="Hughes K."/>
            <person name="Justo A."/>
            <person name="Karasinski D."/>
            <person name="Kautmanova I."/>
            <person name="Kiss B."/>
            <person name="Kocsube S."/>
            <person name="Kotiranta H."/>
            <person name="LaButti K.M."/>
            <person name="Lechner B.E."/>
            <person name="Liimatainen K."/>
            <person name="Lipzen A."/>
            <person name="Lukacs Z."/>
            <person name="Mihaltcheva S."/>
            <person name="Morgado L.N."/>
            <person name="Niskanen T."/>
            <person name="Noordeloos M.E."/>
            <person name="Ohm R.A."/>
            <person name="Ortiz-Santana B."/>
            <person name="Ovrebo C."/>
            <person name="Racz N."/>
            <person name="Riley R."/>
            <person name="Savchenko A."/>
            <person name="Shiryaev A."/>
            <person name="Soop K."/>
            <person name="Spirin V."/>
            <person name="Szebenyi C."/>
            <person name="Tomsovsky M."/>
            <person name="Tulloss R.E."/>
            <person name="Uehling J."/>
            <person name="Grigoriev I.V."/>
            <person name="Vagvolgyi C."/>
            <person name="Papp T."/>
            <person name="Martin F.M."/>
            <person name="Miettinen O."/>
            <person name="Hibbett D.S."/>
            <person name="Nagy L.G."/>
        </authorList>
    </citation>
    <scope>NUCLEOTIDE SEQUENCE [LARGE SCALE GENOMIC DNA]</scope>
    <source>
        <strain evidence="3 4">CBS 166.37</strain>
    </source>
</reference>
<evidence type="ECO:0000313" key="4">
    <source>
        <dbReference type="Proteomes" id="UP000308652"/>
    </source>
</evidence>
<dbReference type="SUPFAM" id="SSF51430">
    <property type="entry name" value="NAD(P)-linked oxidoreductase"/>
    <property type="match status" value="1"/>
</dbReference>
<gene>
    <name evidence="3" type="ORF">BDQ12DRAFT_689983</name>
</gene>
<organism evidence="3 4">
    <name type="scientific">Crucibulum laeve</name>
    <dbReference type="NCBI Taxonomy" id="68775"/>
    <lineage>
        <taxon>Eukaryota</taxon>
        <taxon>Fungi</taxon>
        <taxon>Dikarya</taxon>
        <taxon>Basidiomycota</taxon>
        <taxon>Agaricomycotina</taxon>
        <taxon>Agaricomycetes</taxon>
        <taxon>Agaricomycetidae</taxon>
        <taxon>Agaricales</taxon>
        <taxon>Agaricineae</taxon>
        <taxon>Nidulariaceae</taxon>
        <taxon>Crucibulum</taxon>
    </lineage>
</organism>
<dbReference type="EMBL" id="ML213634">
    <property type="protein sequence ID" value="TFK34292.1"/>
    <property type="molecule type" value="Genomic_DNA"/>
</dbReference>
<keyword evidence="4" id="KW-1185">Reference proteome</keyword>
<feature type="domain" description="NADP-dependent oxidoreductase" evidence="2">
    <location>
        <begin position="23"/>
        <end position="336"/>
    </location>
</feature>
<keyword evidence="1" id="KW-0560">Oxidoreductase</keyword>
<dbReference type="InterPro" id="IPR050523">
    <property type="entry name" value="AKR_Detox_Biosynth"/>
</dbReference>
<dbReference type="AlphaFoldDB" id="A0A5C3LNH3"/>
<name>A0A5C3LNH3_9AGAR</name>
<dbReference type="GO" id="GO:0005829">
    <property type="term" value="C:cytosol"/>
    <property type="evidence" value="ECO:0007669"/>
    <property type="project" value="UniProtKB-ARBA"/>
</dbReference>
<accession>A0A5C3LNH3</accession>
<dbReference type="Proteomes" id="UP000308652">
    <property type="component" value="Unassembled WGS sequence"/>
</dbReference>
<dbReference type="Gene3D" id="3.20.20.100">
    <property type="entry name" value="NADP-dependent oxidoreductase domain"/>
    <property type="match status" value="1"/>
</dbReference>
<dbReference type="PANTHER" id="PTHR43364:SF4">
    <property type="entry name" value="NAD(P)-LINKED OXIDOREDUCTASE SUPERFAMILY PROTEIN"/>
    <property type="match status" value="1"/>
</dbReference>
<proteinExistence type="predicted"/>
<dbReference type="STRING" id="68775.A0A5C3LNH3"/>
<dbReference type="InterPro" id="IPR036812">
    <property type="entry name" value="NAD(P)_OxRdtase_dom_sf"/>
</dbReference>
<dbReference type="Pfam" id="PF00248">
    <property type="entry name" value="Aldo_ket_red"/>
    <property type="match status" value="1"/>
</dbReference>
<dbReference type="PANTHER" id="PTHR43364">
    <property type="entry name" value="NADH-SPECIFIC METHYLGLYOXAL REDUCTASE-RELATED"/>
    <property type="match status" value="1"/>
</dbReference>
<dbReference type="InterPro" id="IPR023210">
    <property type="entry name" value="NADP_OxRdtase_dom"/>
</dbReference>
<evidence type="ECO:0000256" key="1">
    <source>
        <dbReference type="ARBA" id="ARBA00023002"/>
    </source>
</evidence>
<dbReference type="FunFam" id="3.20.20.100:FF:000004">
    <property type="entry name" value="Oxidoreductase, aldo/keto reductase"/>
    <property type="match status" value="1"/>
</dbReference>
<evidence type="ECO:0000259" key="2">
    <source>
        <dbReference type="Pfam" id="PF00248"/>
    </source>
</evidence>
<dbReference type="OrthoDB" id="48988at2759"/>
<dbReference type="GO" id="GO:0016491">
    <property type="term" value="F:oxidoreductase activity"/>
    <property type="evidence" value="ECO:0007669"/>
    <property type="project" value="UniProtKB-KW"/>
</dbReference>
<protein>
    <submittedName>
        <fullName evidence="3">NADP-dependent oxidoreductase domain-containing protein</fullName>
    </submittedName>
</protein>